<dbReference type="Proteomes" id="UP000694888">
    <property type="component" value="Unplaced"/>
</dbReference>
<sequence length="393" mass="44196">MEGPPVNVSSLTTVTSPRSVRLPGLISLEDYDLVRTVILFIIDPVPLLFGIVSNFINVSVFCKMGVRDTVSVSFLVLSFSDLAVLLTGVVETACYLPTKFFSKSFQNAVDMFGLGLLISRYKQPFYNFSVFVPTYIAVTRCFCVTFPLQFGGMFTRFRTIVVLSVTFTSIVVLYIPSLTLQDMRYRFDPRRNVTRLVTYFDPKRTVWMPVYSLGFKNIYVNVCFITCCISTVILIISLKSAARTRRKIMGQTQADSTKSSSKVTKNIKDSSTHDTEASTKEYESVKGSGSKPPDGKTLTPRDVQVVKSVVLVTLTFICTHIPVVILADVVRLFVPEFRFLGRYSNSVLASFFVARTVVILSSACNILVYFNFNTKFRETLRAMCCKRGLENKY</sequence>
<evidence type="ECO:0000313" key="12">
    <source>
        <dbReference type="RefSeq" id="XP_005101180.1"/>
    </source>
</evidence>
<feature type="compositionally biased region" description="Basic and acidic residues" evidence="8">
    <location>
        <begin position="266"/>
        <end position="284"/>
    </location>
</feature>
<proteinExistence type="predicted"/>
<evidence type="ECO:0000256" key="3">
    <source>
        <dbReference type="ARBA" id="ARBA00022989"/>
    </source>
</evidence>
<reference evidence="12" key="1">
    <citation type="submission" date="2025-08" db="UniProtKB">
        <authorList>
            <consortium name="RefSeq"/>
        </authorList>
    </citation>
    <scope>IDENTIFICATION</scope>
</reference>
<organism evidence="11 12">
    <name type="scientific">Aplysia californica</name>
    <name type="common">California sea hare</name>
    <dbReference type="NCBI Taxonomy" id="6500"/>
    <lineage>
        <taxon>Eukaryota</taxon>
        <taxon>Metazoa</taxon>
        <taxon>Spiralia</taxon>
        <taxon>Lophotrochozoa</taxon>
        <taxon>Mollusca</taxon>
        <taxon>Gastropoda</taxon>
        <taxon>Heterobranchia</taxon>
        <taxon>Euthyneura</taxon>
        <taxon>Tectipleura</taxon>
        <taxon>Aplysiida</taxon>
        <taxon>Aplysioidea</taxon>
        <taxon>Aplysiidae</taxon>
        <taxon>Aplysia</taxon>
    </lineage>
</organism>
<feature type="transmembrane region" description="Helical" evidence="9">
    <location>
        <begin position="218"/>
        <end position="238"/>
    </location>
</feature>
<feature type="transmembrane region" description="Helical" evidence="9">
    <location>
        <begin position="305"/>
        <end position="327"/>
    </location>
</feature>
<evidence type="ECO:0000256" key="1">
    <source>
        <dbReference type="ARBA" id="ARBA00004141"/>
    </source>
</evidence>
<evidence type="ECO:0000256" key="8">
    <source>
        <dbReference type="SAM" id="MobiDB-lite"/>
    </source>
</evidence>
<gene>
    <name evidence="12" type="primary">LOC101850812</name>
</gene>
<feature type="transmembrane region" description="Helical" evidence="9">
    <location>
        <begin position="70"/>
        <end position="90"/>
    </location>
</feature>
<keyword evidence="6" id="KW-0675">Receptor</keyword>
<evidence type="ECO:0000313" key="11">
    <source>
        <dbReference type="Proteomes" id="UP000694888"/>
    </source>
</evidence>
<dbReference type="PANTHER" id="PTHR24243:SF208">
    <property type="entry name" value="PYROKININ-1 RECEPTOR"/>
    <property type="match status" value="1"/>
</dbReference>
<comment type="subcellular location">
    <subcellularLocation>
        <location evidence="1">Membrane</location>
        <topology evidence="1">Multi-pass membrane protein</topology>
    </subcellularLocation>
</comment>
<dbReference type="PANTHER" id="PTHR24243">
    <property type="entry name" value="G-PROTEIN COUPLED RECEPTOR"/>
    <property type="match status" value="1"/>
</dbReference>
<dbReference type="GeneID" id="101850812"/>
<evidence type="ECO:0000256" key="7">
    <source>
        <dbReference type="ARBA" id="ARBA00023224"/>
    </source>
</evidence>
<evidence type="ECO:0000256" key="4">
    <source>
        <dbReference type="ARBA" id="ARBA00023040"/>
    </source>
</evidence>
<feature type="domain" description="G-protein coupled receptors family 1 profile" evidence="10">
    <location>
        <begin position="53"/>
        <end position="369"/>
    </location>
</feature>
<keyword evidence="5 9" id="KW-0472">Membrane</keyword>
<evidence type="ECO:0000256" key="5">
    <source>
        <dbReference type="ARBA" id="ARBA00023136"/>
    </source>
</evidence>
<evidence type="ECO:0000256" key="6">
    <source>
        <dbReference type="ARBA" id="ARBA00023170"/>
    </source>
</evidence>
<name>A0ABM0JTK8_APLCA</name>
<feature type="region of interest" description="Disordered" evidence="8">
    <location>
        <begin position="249"/>
        <end position="298"/>
    </location>
</feature>
<evidence type="ECO:0000256" key="9">
    <source>
        <dbReference type="SAM" id="Phobius"/>
    </source>
</evidence>
<keyword evidence="4" id="KW-0297">G-protein coupled receptor</keyword>
<keyword evidence="11" id="KW-1185">Reference proteome</keyword>
<dbReference type="SUPFAM" id="SSF81321">
    <property type="entry name" value="Family A G protein-coupled receptor-like"/>
    <property type="match status" value="1"/>
</dbReference>
<dbReference type="InterPro" id="IPR017452">
    <property type="entry name" value="GPCR_Rhodpsn_7TM"/>
</dbReference>
<accession>A0ABM0JTK8</accession>
<feature type="transmembrane region" description="Helical" evidence="9">
    <location>
        <begin position="347"/>
        <end position="372"/>
    </location>
</feature>
<dbReference type="Gene3D" id="1.20.1070.10">
    <property type="entry name" value="Rhodopsin 7-helix transmembrane proteins"/>
    <property type="match status" value="1"/>
</dbReference>
<protein>
    <submittedName>
        <fullName evidence="12">Uncharacterized protein LOC101850812</fullName>
    </submittedName>
</protein>
<keyword evidence="7" id="KW-0807">Transducer</keyword>
<feature type="transmembrane region" description="Helical" evidence="9">
    <location>
        <begin position="37"/>
        <end position="58"/>
    </location>
</feature>
<feature type="transmembrane region" description="Helical" evidence="9">
    <location>
        <begin position="125"/>
        <end position="148"/>
    </location>
</feature>
<evidence type="ECO:0000256" key="2">
    <source>
        <dbReference type="ARBA" id="ARBA00022692"/>
    </source>
</evidence>
<feature type="compositionally biased region" description="Polar residues" evidence="8">
    <location>
        <begin position="250"/>
        <end position="264"/>
    </location>
</feature>
<dbReference type="RefSeq" id="XP_005101180.1">
    <property type="nucleotide sequence ID" value="XM_005101123.1"/>
</dbReference>
<feature type="transmembrane region" description="Helical" evidence="9">
    <location>
        <begin position="160"/>
        <end position="180"/>
    </location>
</feature>
<dbReference type="PROSITE" id="PS50262">
    <property type="entry name" value="G_PROTEIN_RECEP_F1_2"/>
    <property type="match status" value="1"/>
</dbReference>
<keyword evidence="3 9" id="KW-1133">Transmembrane helix</keyword>
<evidence type="ECO:0000259" key="10">
    <source>
        <dbReference type="PROSITE" id="PS50262"/>
    </source>
</evidence>
<keyword evidence="2 9" id="KW-0812">Transmembrane</keyword>